<organism evidence="2 3">
    <name type="scientific">Fluctibacter halophilus</name>
    <dbReference type="NCBI Taxonomy" id="226011"/>
    <lineage>
        <taxon>Bacteria</taxon>
        <taxon>Pseudomonadati</taxon>
        <taxon>Pseudomonadota</taxon>
        <taxon>Gammaproteobacteria</taxon>
        <taxon>Alteromonadales</taxon>
        <taxon>Alteromonadaceae</taxon>
        <taxon>Fluctibacter</taxon>
    </lineage>
</organism>
<name>A0ABS8GE73_9ALTE</name>
<evidence type="ECO:0000313" key="2">
    <source>
        <dbReference type="EMBL" id="MCC2618210.1"/>
    </source>
</evidence>
<gene>
    <name evidence="2" type="ORF">LJ739_18280</name>
</gene>
<feature type="transmembrane region" description="Helical" evidence="1">
    <location>
        <begin position="138"/>
        <end position="168"/>
    </location>
</feature>
<reference evidence="2 3" key="1">
    <citation type="submission" date="2021-10" db="EMBL/GenBank/DDBJ databases">
        <title>Draft genome of Aestuariibacter halophilus JC2043.</title>
        <authorList>
            <person name="Emsley S.A."/>
            <person name="Pfannmuller K.M."/>
            <person name="Ushijima B."/>
            <person name="Saw J.H."/>
            <person name="Videau P."/>
        </authorList>
    </citation>
    <scope>NUCLEOTIDE SEQUENCE [LARGE SCALE GENOMIC DNA]</scope>
    <source>
        <strain evidence="2 3">JC2043</strain>
    </source>
</reference>
<accession>A0ABS8GE73</accession>
<feature type="transmembrane region" description="Helical" evidence="1">
    <location>
        <begin position="30"/>
        <end position="50"/>
    </location>
</feature>
<dbReference type="RefSeq" id="WP_229162905.1">
    <property type="nucleotide sequence ID" value="NZ_JAJEWP010000008.1"/>
</dbReference>
<dbReference type="Proteomes" id="UP001520878">
    <property type="component" value="Unassembled WGS sequence"/>
</dbReference>
<dbReference type="EMBL" id="JAJEWP010000008">
    <property type="protein sequence ID" value="MCC2618210.1"/>
    <property type="molecule type" value="Genomic_DNA"/>
</dbReference>
<keyword evidence="1" id="KW-0472">Membrane</keyword>
<keyword evidence="1" id="KW-0812">Transmembrane</keyword>
<feature type="transmembrane region" description="Helical" evidence="1">
    <location>
        <begin position="93"/>
        <end position="118"/>
    </location>
</feature>
<feature type="transmembrane region" description="Helical" evidence="1">
    <location>
        <begin position="62"/>
        <end position="81"/>
    </location>
</feature>
<comment type="caution">
    <text evidence="2">The sequence shown here is derived from an EMBL/GenBank/DDBJ whole genome shotgun (WGS) entry which is preliminary data.</text>
</comment>
<feature type="transmembrane region" description="Helical" evidence="1">
    <location>
        <begin position="180"/>
        <end position="204"/>
    </location>
</feature>
<keyword evidence="3" id="KW-1185">Reference proteome</keyword>
<protein>
    <submittedName>
        <fullName evidence="2">Uncharacterized protein</fullName>
    </submittedName>
</protein>
<evidence type="ECO:0000256" key="1">
    <source>
        <dbReference type="SAM" id="Phobius"/>
    </source>
</evidence>
<proteinExistence type="predicted"/>
<keyword evidence="1" id="KW-1133">Transmembrane helix</keyword>
<sequence>MDALPNLEKPAWKRWLPQLPWRGASFSQKIAGLNFTQWCYLLAAVVAIGGLANETPEKDQQWLLVGAIAGVGLLRELWFLFQRLWDHRLGKGVIVILYATTANVSLAVSAMKISAIVGMEPTPFVFTLGFTTLLMLPYWLLIASVAFLALALLLLNLWLMLGILLRLVRIKVRLHWEDEHFVIVTMLMRVVMIPFVMSVLVAVMEPYTQQIGLFDEQLATLSQATEEDGTEETQLQVTVGRKTPQSNIEVEPVTPILNRLIASFIFWFETYPDSMCQKAPHQRSLIIDEDSMLVAQKADNEIGFEFDVAACIPRYVDTVASPVSEVETVPLQPDELDSETNE</sequence>
<evidence type="ECO:0000313" key="3">
    <source>
        <dbReference type="Proteomes" id="UP001520878"/>
    </source>
</evidence>